<dbReference type="PANTHER" id="PTHR10617:SF107">
    <property type="entry name" value="ELECTRON TRANSFER FLAVOPROTEIN-UBIQUINONE OXIDOREDUCTASE, MITOCHONDRIAL"/>
    <property type="match status" value="1"/>
</dbReference>
<dbReference type="SUPFAM" id="SSF51905">
    <property type="entry name" value="FAD/NAD(P)-binding domain"/>
    <property type="match status" value="1"/>
</dbReference>
<evidence type="ECO:0000256" key="2">
    <source>
        <dbReference type="ARBA" id="ARBA00022630"/>
    </source>
</evidence>
<dbReference type="InParanoid" id="E9I088"/>
<name>E9I088_DAPPU</name>
<dbReference type="InterPro" id="IPR040156">
    <property type="entry name" value="ETF-QO"/>
</dbReference>
<keyword evidence="5" id="KW-0830">Ubiquinone</keyword>
<proteinExistence type="predicted"/>
<dbReference type="Gene3D" id="3.30.9.90">
    <property type="match status" value="1"/>
</dbReference>
<evidence type="ECO:0000256" key="4">
    <source>
        <dbReference type="ARBA" id="ARBA00023002"/>
    </source>
</evidence>
<evidence type="ECO:0000256" key="5">
    <source>
        <dbReference type="RuleBase" id="RU366068"/>
    </source>
</evidence>
<dbReference type="Proteomes" id="UP000000305">
    <property type="component" value="Unassembled WGS sequence"/>
</dbReference>
<sequence length="238" mass="26079">QAEELGVEIYPGIAASEVLYHEDGSVKGIATNDVGIVKDGSPKDTFARGIELHAKCTIFAEGCHGHLAKGIYKKFNLRTECEPQTYAIGLKELWEIDPAKHHPGRIEHTVDWPLERTTYGGSFLYHVTDENKTPLIAMGLVIGLDYRNPFISPYKEFQQWKLHPSVKPILEGAKRIGYGARALNEGGLQSIPKLTFPGGCLAGCSPGFMNVPKIKGTHNAMKSAMLAAESIFDTINSE</sequence>
<dbReference type="EC" id="1.5.5.1" evidence="5"/>
<dbReference type="PhylomeDB" id="E9I088"/>
<protein>
    <recommendedName>
        <fullName evidence="5">Electron transfer flavoprotein-ubiquinone oxidoreductase</fullName>
        <shortName evidence="5">ETF-QO</shortName>
        <ecNumber evidence="5">1.5.5.1</ecNumber>
    </recommendedName>
</protein>
<dbReference type="PANTHER" id="PTHR10617">
    <property type="entry name" value="ELECTRON TRANSFER FLAVOPROTEIN-UBIQUINONE OXIDOREDUCTASE"/>
    <property type="match status" value="1"/>
</dbReference>
<comment type="cofactor">
    <cofactor evidence="5">
        <name>[4Fe-4S] cluster</name>
        <dbReference type="ChEBI" id="CHEBI:49883"/>
    </cofactor>
    <text evidence="5">Binds 1 [4Fe-4S] cluster.</text>
</comment>
<comment type="function">
    <text evidence="5">Accepts electrons from ETF and reduces ubiquinone.</text>
</comment>
<dbReference type="EMBL" id="GL733494">
    <property type="protein sequence ID" value="EFX62593.1"/>
    <property type="molecule type" value="Genomic_DNA"/>
</dbReference>
<dbReference type="InterPro" id="IPR036188">
    <property type="entry name" value="FAD/NAD-bd_sf"/>
</dbReference>
<evidence type="ECO:0000259" key="6">
    <source>
        <dbReference type="Pfam" id="PF21162"/>
    </source>
</evidence>
<dbReference type="AlphaFoldDB" id="E9I088"/>
<comment type="catalytic activity">
    <reaction evidence="5">
        <text>a ubiquinone + reduced [electron-transfer flavoprotein] = a ubiquinol + oxidized [electron-transfer flavoprotein] + H(+)</text>
        <dbReference type="Rhea" id="RHEA:24052"/>
        <dbReference type="Rhea" id="RHEA-COMP:9565"/>
        <dbReference type="Rhea" id="RHEA-COMP:9566"/>
        <dbReference type="Rhea" id="RHEA-COMP:10685"/>
        <dbReference type="Rhea" id="RHEA-COMP:10686"/>
        <dbReference type="ChEBI" id="CHEBI:15378"/>
        <dbReference type="ChEBI" id="CHEBI:16389"/>
        <dbReference type="ChEBI" id="CHEBI:17976"/>
        <dbReference type="ChEBI" id="CHEBI:57692"/>
        <dbReference type="ChEBI" id="CHEBI:58307"/>
        <dbReference type="EC" id="1.5.5.1"/>
    </reaction>
</comment>
<dbReference type="STRING" id="6669.E9I088"/>
<evidence type="ECO:0000256" key="3">
    <source>
        <dbReference type="ARBA" id="ARBA00022827"/>
    </source>
</evidence>
<reference evidence="7 8" key="1">
    <citation type="journal article" date="2011" name="Science">
        <title>The ecoresponsive genome of Daphnia pulex.</title>
        <authorList>
            <person name="Colbourne J.K."/>
            <person name="Pfrender M.E."/>
            <person name="Gilbert D."/>
            <person name="Thomas W.K."/>
            <person name="Tucker A."/>
            <person name="Oakley T.H."/>
            <person name="Tokishita S."/>
            <person name="Aerts A."/>
            <person name="Arnold G.J."/>
            <person name="Basu M.K."/>
            <person name="Bauer D.J."/>
            <person name="Caceres C.E."/>
            <person name="Carmel L."/>
            <person name="Casola C."/>
            <person name="Choi J.H."/>
            <person name="Detter J.C."/>
            <person name="Dong Q."/>
            <person name="Dusheyko S."/>
            <person name="Eads B.D."/>
            <person name="Frohlich T."/>
            <person name="Geiler-Samerotte K.A."/>
            <person name="Gerlach D."/>
            <person name="Hatcher P."/>
            <person name="Jogdeo S."/>
            <person name="Krijgsveld J."/>
            <person name="Kriventseva E.V."/>
            <person name="Kultz D."/>
            <person name="Laforsch C."/>
            <person name="Lindquist E."/>
            <person name="Lopez J."/>
            <person name="Manak J.R."/>
            <person name="Muller J."/>
            <person name="Pangilinan J."/>
            <person name="Patwardhan R.P."/>
            <person name="Pitluck S."/>
            <person name="Pritham E.J."/>
            <person name="Rechtsteiner A."/>
            <person name="Rho M."/>
            <person name="Rogozin I.B."/>
            <person name="Sakarya O."/>
            <person name="Salamov A."/>
            <person name="Schaack S."/>
            <person name="Shapiro H."/>
            <person name="Shiga Y."/>
            <person name="Skalitzky C."/>
            <person name="Smith Z."/>
            <person name="Souvorov A."/>
            <person name="Sung W."/>
            <person name="Tang Z."/>
            <person name="Tsuchiya D."/>
            <person name="Tu H."/>
            <person name="Vos H."/>
            <person name="Wang M."/>
            <person name="Wolf Y.I."/>
            <person name="Yamagata H."/>
            <person name="Yamada T."/>
            <person name="Ye Y."/>
            <person name="Shaw J.R."/>
            <person name="Andrews J."/>
            <person name="Crease T.J."/>
            <person name="Tang H."/>
            <person name="Lucas S.M."/>
            <person name="Robertson H.M."/>
            <person name="Bork P."/>
            <person name="Koonin E.V."/>
            <person name="Zdobnov E.M."/>
            <person name="Grigoriev I.V."/>
            <person name="Lynch M."/>
            <person name="Boore J.L."/>
        </authorList>
    </citation>
    <scope>NUCLEOTIDE SEQUENCE [LARGE SCALE GENOMIC DNA]</scope>
</reference>
<feature type="non-terminal residue" evidence="7">
    <location>
        <position position="238"/>
    </location>
</feature>
<dbReference type="GO" id="GO:0005743">
    <property type="term" value="C:mitochondrial inner membrane"/>
    <property type="evidence" value="ECO:0000318"/>
    <property type="project" value="GO_Central"/>
</dbReference>
<evidence type="ECO:0000313" key="7">
    <source>
        <dbReference type="EMBL" id="EFX62593.1"/>
    </source>
</evidence>
<keyword evidence="5" id="KW-0813">Transport</keyword>
<dbReference type="eggNOG" id="KOG2415">
    <property type="taxonomic scope" value="Eukaryota"/>
</dbReference>
<dbReference type="InterPro" id="IPR049398">
    <property type="entry name" value="ETF-QO/FixC_UQ-bd"/>
</dbReference>
<dbReference type="SUPFAM" id="SSF54373">
    <property type="entry name" value="FAD-linked reductases, C-terminal domain"/>
    <property type="match status" value="1"/>
</dbReference>
<dbReference type="HOGENOM" id="CLU_102042_0_0_1"/>
<keyword evidence="8" id="KW-1185">Reference proteome</keyword>
<dbReference type="Gene3D" id="3.50.50.60">
    <property type="entry name" value="FAD/NAD(P)-binding domain"/>
    <property type="match status" value="1"/>
</dbReference>
<dbReference type="GO" id="GO:0004174">
    <property type="term" value="F:electron-transferring-flavoprotein dehydrogenase activity"/>
    <property type="evidence" value="ECO:0000318"/>
    <property type="project" value="GO_Central"/>
</dbReference>
<dbReference type="Pfam" id="PF21162">
    <property type="entry name" value="ETFQO_UQ-bd"/>
    <property type="match status" value="1"/>
</dbReference>
<keyword evidence="5" id="KW-0479">Metal-binding</keyword>
<keyword evidence="5" id="KW-0408">Iron</keyword>
<dbReference type="KEGG" id="dpx:DAPPUDRAFT_13292"/>
<evidence type="ECO:0000256" key="1">
    <source>
        <dbReference type="ARBA" id="ARBA00001974"/>
    </source>
</evidence>
<feature type="domain" description="ETF-QO/FixC ubiquinone-binding" evidence="6">
    <location>
        <begin position="86"/>
        <end position="183"/>
    </location>
</feature>
<dbReference type="GO" id="GO:0046872">
    <property type="term" value="F:metal ion binding"/>
    <property type="evidence" value="ECO:0007669"/>
    <property type="project" value="UniProtKB-KW"/>
</dbReference>
<dbReference type="GO" id="GO:0022900">
    <property type="term" value="P:electron transport chain"/>
    <property type="evidence" value="ECO:0000318"/>
    <property type="project" value="GO_Central"/>
</dbReference>
<evidence type="ECO:0000313" key="8">
    <source>
        <dbReference type="Proteomes" id="UP000000305"/>
    </source>
</evidence>
<feature type="non-terminal residue" evidence="7">
    <location>
        <position position="1"/>
    </location>
</feature>
<accession>E9I088</accession>
<gene>
    <name evidence="7" type="ORF">DAPPUDRAFT_13292</name>
</gene>
<keyword evidence="3 5" id="KW-0274">FAD</keyword>
<keyword evidence="2 5" id="KW-0285">Flavoprotein</keyword>
<organism evidence="7 8">
    <name type="scientific">Daphnia pulex</name>
    <name type="common">Water flea</name>
    <dbReference type="NCBI Taxonomy" id="6669"/>
    <lineage>
        <taxon>Eukaryota</taxon>
        <taxon>Metazoa</taxon>
        <taxon>Ecdysozoa</taxon>
        <taxon>Arthropoda</taxon>
        <taxon>Crustacea</taxon>
        <taxon>Branchiopoda</taxon>
        <taxon>Diplostraca</taxon>
        <taxon>Cladocera</taxon>
        <taxon>Anomopoda</taxon>
        <taxon>Daphniidae</taxon>
        <taxon>Daphnia</taxon>
    </lineage>
</organism>
<keyword evidence="5" id="KW-0249">Electron transport</keyword>
<keyword evidence="4 5" id="KW-0560">Oxidoreductase</keyword>
<comment type="cofactor">
    <cofactor evidence="1 5">
        <name>FAD</name>
        <dbReference type="ChEBI" id="CHEBI:57692"/>
    </cofactor>
</comment>
<keyword evidence="5" id="KW-0411">Iron-sulfur</keyword>
<dbReference type="GO" id="GO:0051539">
    <property type="term" value="F:4 iron, 4 sulfur cluster binding"/>
    <property type="evidence" value="ECO:0007669"/>
    <property type="project" value="UniProtKB-UniRule"/>
</dbReference>
<dbReference type="OrthoDB" id="437331at2759"/>